<name>A0A2V2VUY2_TRYCR</name>
<feature type="domain" description="Vps52 coiled-coil" evidence="1">
    <location>
        <begin position="71"/>
        <end position="235"/>
    </location>
</feature>
<dbReference type="PANTHER" id="PTHR14190">
    <property type="entry name" value="SUPPRESSOR OF ACTIN MUTATIONS 2/VACUOLAR PROTEIN SORTING 52"/>
    <property type="match status" value="1"/>
</dbReference>
<evidence type="ECO:0000313" key="3">
    <source>
        <dbReference type="Proteomes" id="UP000246121"/>
    </source>
</evidence>
<evidence type="ECO:0000313" key="2">
    <source>
        <dbReference type="EMBL" id="PWV00230.1"/>
    </source>
</evidence>
<dbReference type="VEuPathDB" id="TriTrypDB:C3747_63g16"/>
<dbReference type="GO" id="GO:0005829">
    <property type="term" value="C:cytosol"/>
    <property type="evidence" value="ECO:0007669"/>
    <property type="project" value="GOC"/>
</dbReference>
<dbReference type="VEuPathDB" id="TriTrypDB:BCY84_20676"/>
<protein>
    <recommendedName>
        <fullName evidence="1">Vps52 coiled-coil domain-containing protein</fullName>
    </recommendedName>
</protein>
<gene>
    <name evidence="2" type="ORF">C4B63_7g218</name>
</gene>
<reference evidence="2 3" key="1">
    <citation type="journal article" date="2018" name="Microb. Genom.">
        <title>Expanding an expanded genome: long-read sequencing of Trypanosoma cruzi.</title>
        <authorList>
            <person name="Berna L."/>
            <person name="Rodriguez M."/>
            <person name="Chiribao M.L."/>
            <person name="Parodi-Talice A."/>
            <person name="Pita S."/>
            <person name="Rijo G."/>
            <person name="Alvarez-Valin F."/>
            <person name="Robello C."/>
        </authorList>
    </citation>
    <scope>NUCLEOTIDE SEQUENCE [LARGE SCALE GENOMIC DNA]</scope>
    <source>
        <strain evidence="2 3">Dm28c</strain>
    </source>
</reference>
<dbReference type="Proteomes" id="UP000246121">
    <property type="component" value="Unassembled WGS sequence"/>
</dbReference>
<dbReference type="InterPro" id="IPR007258">
    <property type="entry name" value="Vps52"/>
</dbReference>
<dbReference type="PANTHER" id="PTHR14190:SF7">
    <property type="entry name" value="VACUOLAR PROTEIN SORTING-ASSOCIATED PROTEIN 52 HOMOLOG"/>
    <property type="match status" value="1"/>
</dbReference>
<dbReference type="VEuPathDB" id="TriTrypDB:TcG_07599"/>
<organism evidence="2 3">
    <name type="scientific">Trypanosoma cruzi</name>
    <dbReference type="NCBI Taxonomy" id="5693"/>
    <lineage>
        <taxon>Eukaryota</taxon>
        <taxon>Discoba</taxon>
        <taxon>Euglenozoa</taxon>
        <taxon>Kinetoplastea</taxon>
        <taxon>Metakinetoplastina</taxon>
        <taxon>Trypanosomatida</taxon>
        <taxon>Trypanosomatidae</taxon>
        <taxon>Trypanosoma</taxon>
        <taxon>Schizotrypanum</taxon>
    </lineage>
</organism>
<dbReference type="Pfam" id="PF04129">
    <property type="entry name" value="Vps52_CC"/>
    <property type="match status" value="1"/>
</dbReference>
<dbReference type="VEuPathDB" id="TriTrypDB:TcG_07598"/>
<dbReference type="AlphaFoldDB" id="A0A2V2VUY2"/>
<dbReference type="VEuPathDB" id="TriTrypDB:TCDM_02756"/>
<dbReference type="GO" id="GO:0042147">
    <property type="term" value="P:retrograde transport, endosome to Golgi"/>
    <property type="evidence" value="ECO:0007669"/>
    <property type="project" value="TreeGrafter"/>
</dbReference>
<comment type="caution">
    <text evidence="2">The sequence shown here is derived from an EMBL/GenBank/DDBJ whole genome shotgun (WGS) entry which is preliminary data.</text>
</comment>
<dbReference type="VEuPathDB" id="TriTrypDB:TcCLB.510877.110"/>
<dbReference type="VEuPathDB" id="TriTrypDB:TcCL_ESM06933"/>
<dbReference type="VEuPathDB" id="TriTrypDB:C4B63_7g218"/>
<dbReference type="InterPro" id="IPR048319">
    <property type="entry name" value="Vps52_CC"/>
</dbReference>
<dbReference type="VEuPathDB" id="TriTrypDB:TCSYLVIO_003841"/>
<dbReference type="VEuPathDB" id="TriTrypDB:TcBrA4_0124060"/>
<accession>A0A2V2VUY2</accession>
<dbReference type="VEuPathDB" id="TriTrypDB:TCDM_02757"/>
<dbReference type="VEuPathDB" id="TriTrypDB:Tc_MARK_6481"/>
<sequence length="830" mass="93397">MNFDNGHLSVIEGAERVMFRLDEIDELMQCSSDGEQDAITTHLNGEMDLHSVLAGHEAELSALREDFIQAHVDEAENICSLYMEFVECEKKLVQFEEEIIAFQRRLADSADDMVKMQQQTVSLVRSINNRRLGSSRLSEVYKVLQECDTFCDAIAQKDVDEKYLENISELEKKLSFFSSNKELEGSAVDLETRPRLQSAAMRAGDKLLRYFGKKILALTEAEDLASIEVQQQSLVETGRNAIGFLKSYNQPIAEAIFQDYARRMSEVFARHVRAVLHDFGELCVVNASSMDTIITADDVHDVMCNRDVGSPKGNHVTVAAQEIKFPVQPFPRRERSVSQHMRTFAGRILKSERPIKTRETTIYDTLAALSTMRIRDESFSLDATAALPLENVGCWSWHFLRCVHLIANLCVTECWFIRQFFFSSSKEDEFERTETLVRLVLGNAVDVAYNTIREDLPLVTDRQSALAGLRIVDIAKMHLCLLSNPVPLLLFSGVMELVKKTLSDTLHSVMANDLKSTQFLTSLELSPFQRVPNGSKMSLNKLLEDRNYASTLGVHPIVRRFSQIAGELELLNSASLEGSMVNGADVMVYDPAVSNALYRELENVLEFISVLSKRHKNILAQRIFALNNYFYIQASWRRLSSALKSVVGMEQLPCAAPPAHVNCIESRLSNEVVRFVDEDSKANGTFAYLFDFVQMAEATLGNAFFTDDGLMERSIDPLPDALSEAATMQAVLDFSQSWQAQFSETCSLVKRVVSLTLTVAAAAAKDEVALDSSKKLEELILKEYTQSVVEANTKMYLVVTRLFGKNNEMRARLTSNATVLHEVKKVLRFL</sequence>
<dbReference type="GO" id="GO:0000938">
    <property type="term" value="C:GARP complex"/>
    <property type="evidence" value="ECO:0007669"/>
    <property type="project" value="TreeGrafter"/>
</dbReference>
<proteinExistence type="predicted"/>
<evidence type="ECO:0000259" key="1">
    <source>
        <dbReference type="Pfam" id="PF04129"/>
    </source>
</evidence>
<dbReference type="GO" id="GO:0006896">
    <property type="term" value="P:Golgi to vacuole transport"/>
    <property type="evidence" value="ECO:0007669"/>
    <property type="project" value="TreeGrafter"/>
</dbReference>
<dbReference type="GO" id="GO:0019905">
    <property type="term" value="F:syntaxin binding"/>
    <property type="evidence" value="ECO:0007669"/>
    <property type="project" value="TreeGrafter"/>
</dbReference>
<dbReference type="EMBL" id="PRFA01000007">
    <property type="protein sequence ID" value="PWV00230.1"/>
    <property type="molecule type" value="Genomic_DNA"/>
</dbReference>
<dbReference type="VEuPathDB" id="TriTrypDB:ECC02_002503"/>
<dbReference type="GO" id="GO:0032456">
    <property type="term" value="P:endocytic recycling"/>
    <property type="evidence" value="ECO:0007669"/>
    <property type="project" value="TreeGrafter"/>
</dbReference>